<organism evidence="12 13">
    <name type="scientific">Romanomermis culicivorax</name>
    <name type="common">Nematode worm</name>
    <dbReference type="NCBI Taxonomy" id="13658"/>
    <lineage>
        <taxon>Eukaryota</taxon>
        <taxon>Metazoa</taxon>
        <taxon>Ecdysozoa</taxon>
        <taxon>Nematoda</taxon>
        <taxon>Enoplea</taxon>
        <taxon>Dorylaimia</taxon>
        <taxon>Mermithida</taxon>
        <taxon>Mermithoidea</taxon>
        <taxon>Mermithidae</taxon>
        <taxon>Romanomermis</taxon>
    </lineage>
</organism>
<evidence type="ECO:0000256" key="2">
    <source>
        <dbReference type="ARBA" id="ARBA00004922"/>
    </source>
</evidence>
<evidence type="ECO:0000256" key="5">
    <source>
        <dbReference type="ARBA" id="ARBA00022692"/>
    </source>
</evidence>
<evidence type="ECO:0000256" key="3">
    <source>
        <dbReference type="ARBA" id="ARBA00022676"/>
    </source>
</evidence>
<accession>A0A915KTC6</accession>
<proteinExistence type="inferred from homology"/>
<dbReference type="GO" id="GO:0008375">
    <property type="term" value="F:acetylglucosaminyltransferase activity"/>
    <property type="evidence" value="ECO:0007669"/>
    <property type="project" value="TreeGrafter"/>
</dbReference>
<dbReference type="Pfam" id="PF02485">
    <property type="entry name" value="Branch"/>
    <property type="match status" value="1"/>
</dbReference>
<dbReference type="PANTHER" id="PTHR19297">
    <property type="entry name" value="GLYCOSYLTRANSFERASE 14 FAMILY MEMBER"/>
    <property type="match status" value="1"/>
</dbReference>
<evidence type="ECO:0000256" key="9">
    <source>
        <dbReference type="ARBA" id="ARBA00023180"/>
    </source>
</evidence>
<dbReference type="InterPro" id="IPR003406">
    <property type="entry name" value="Glyco_trans_14"/>
</dbReference>
<evidence type="ECO:0000256" key="6">
    <source>
        <dbReference type="ARBA" id="ARBA00022968"/>
    </source>
</evidence>
<evidence type="ECO:0000313" key="12">
    <source>
        <dbReference type="Proteomes" id="UP000887565"/>
    </source>
</evidence>
<reference evidence="13" key="1">
    <citation type="submission" date="2022-11" db="UniProtKB">
        <authorList>
            <consortium name="WormBaseParasite"/>
        </authorList>
    </citation>
    <scope>IDENTIFICATION</scope>
</reference>
<feature type="region of interest" description="Disordered" evidence="11">
    <location>
        <begin position="99"/>
        <end position="130"/>
    </location>
</feature>
<dbReference type="WBParaSite" id="nRc.2.0.1.t42169-RA">
    <property type="protein sequence ID" value="nRc.2.0.1.t42169-RA"/>
    <property type="gene ID" value="nRc.2.0.1.g42169"/>
</dbReference>
<dbReference type="PANTHER" id="PTHR19297:SF185">
    <property type="entry name" value="BETA-1,3-GALACTOSYL-O-GLYCOSYL-GLYCOPROTEIN BETA-1,6-N-ACETYLGLUCOSAMINYLTRANSFERASE 3"/>
    <property type="match status" value="1"/>
</dbReference>
<keyword evidence="7" id="KW-1133">Transmembrane helix</keyword>
<evidence type="ECO:0000256" key="4">
    <source>
        <dbReference type="ARBA" id="ARBA00022679"/>
    </source>
</evidence>
<dbReference type="GO" id="GO:0016020">
    <property type="term" value="C:membrane"/>
    <property type="evidence" value="ECO:0007669"/>
    <property type="project" value="UniProtKB-SubCell"/>
</dbReference>
<keyword evidence="9" id="KW-0325">Glycoprotein</keyword>
<evidence type="ECO:0000256" key="10">
    <source>
        <dbReference type="ARBA" id="ARBA00038150"/>
    </source>
</evidence>
<keyword evidence="12" id="KW-1185">Reference proteome</keyword>
<comment type="pathway">
    <text evidence="2">Protein modification; protein glycosylation.</text>
</comment>
<evidence type="ECO:0000256" key="7">
    <source>
        <dbReference type="ARBA" id="ARBA00022989"/>
    </source>
</evidence>
<comment type="similarity">
    <text evidence="10">Belongs to the glycosyltransferase 14 family.</text>
</comment>
<protein>
    <submittedName>
        <fullName evidence="13">Uncharacterized protein</fullName>
    </submittedName>
</protein>
<dbReference type="AlphaFoldDB" id="A0A915KTC6"/>
<name>A0A915KTC6_ROMCU</name>
<dbReference type="Proteomes" id="UP000887565">
    <property type="component" value="Unplaced"/>
</dbReference>
<evidence type="ECO:0000256" key="8">
    <source>
        <dbReference type="ARBA" id="ARBA00023136"/>
    </source>
</evidence>
<evidence type="ECO:0000313" key="13">
    <source>
        <dbReference type="WBParaSite" id="nRc.2.0.1.t42169-RA"/>
    </source>
</evidence>
<comment type="subcellular location">
    <subcellularLocation>
        <location evidence="1">Membrane</location>
        <topology evidence="1">Single-pass type II membrane protein</topology>
    </subcellularLocation>
</comment>
<evidence type="ECO:0000256" key="11">
    <source>
        <dbReference type="SAM" id="MobiDB-lite"/>
    </source>
</evidence>
<feature type="compositionally biased region" description="Low complexity" evidence="11">
    <location>
        <begin position="99"/>
        <end position="123"/>
    </location>
</feature>
<keyword evidence="3" id="KW-0328">Glycosyltransferase</keyword>
<keyword evidence="4" id="KW-0808">Transferase</keyword>
<keyword evidence="5" id="KW-0812">Transmembrane</keyword>
<keyword evidence="8" id="KW-0472">Membrane</keyword>
<sequence>MKPMFNQYDGTEDLANTVPLDRQLTFATRFVGLSRIPCFRYHYVQLSKINQNYDRQTYDNTPGFLKFYQPWMDDPSTNNKRYFYKIENAAGSGNVETFSSSQSVVSSPKPSSSTTKNENSTTSVEKNGTIAGSDENAQAAAAAAASLRVTLDSAGTKNAEKQASFEVKQYFLGNDSSMTIVGTTNEDDKADQSDYSDFENPVADINDWWYADNETEPDCSHSNARNMKSWRKPKIDESNLWPGDCDRFKIFWSYPFKPMSHEEAEYPLAYVFMSHRNLHQTLRLFRAIYHPQNVYCVNWDKKSADVYKKTMENMASCFDNVFYPKEHRNIYWCHNSILRATMDCMEILHKSKRKWRYVQIVSWNDFPLKSNLELVQIFKELNGSVDSDLEHPRLTRIVLNPSNKPNPVPPGGLVLYKGTYAATMPREFVDFVFQNRTAMQFYDWLDNTRCGEEYFWATLAHNRFLKAPGHFPGSCIETYDHIRKPKPWISRYQLWEDIKDDYNNCKGKMVLYSCVYGVENVEKLKDKEHLMAHKFYEEIEPAALYCMEKWHYAKTYNRSRLSDQRLNYYRNMHSSHRIAFFRNAFMNSNARMNNVELLTSDEQYLINDCHIPRGKL</sequence>
<keyword evidence="6" id="KW-0735">Signal-anchor</keyword>
<evidence type="ECO:0000256" key="1">
    <source>
        <dbReference type="ARBA" id="ARBA00004606"/>
    </source>
</evidence>